<name>A0A4Q1L003_9FLAO</name>
<protein>
    <submittedName>
        <fullName evidence="2">Type II toxin-antitoxin system RelE/ParE family toxin</fullName>
    </submittedName>
</protein>
<comment type="caution">
    <text evidence="2">The sequence shown here is derived from an EMBL/GenBank/DDBJ whole genome shotgun (WGS) entry which is preliminary data.</text>
</comment>
<dbReference type="RefSeq" id="WP_129462898.1">
    <property type="nucleotide sequence ID" value="NZ_SBKQ01000001.1"/>
</dbReference>
<keyword evidence="3" id="KW-1185">Reference proteome</keyword>
<dbReference type="Pfam" id="PF05016">
    <property type="entry name" value="ParE_toxin"/>
    <property type="match status" value="1"/>
</dbReference>
<dbReference type="Gene3D" id="3.30.2310.20">
    <property type="entry name" value="RelE-like"/>
    <property type="match status" value="1"/>
</dbReference>
<dbReference type="InterPro" id="IPR035093">
    <property type="entry name" value="RelE/ParE_toxin_dom_sf"/>
</dbReference>
<dbReference type="Proteomes" id="UP000289734">
    <property type="component" value="Unassembled WGS sequence"/>
</dbReference>
<reference evidence="3" key="1">
    <citation type="submission" date="2019-01" db="EMBL/GenBank/DDBJ databases">
        <title>Cytophagaceae bacterium strain CAR-16.</title>
        <authorList>
            <person name="Chen W.-M."/>
        </authorList>
    </citation>
    <scope>NUCLEOTIDE SEQUENCE [LARGE SCALE GENOMIC DNA]</scope>
    <source>
        <strain evidence="3">ICH-30</strain>
    </source>
</reference>
<evidence type="ECO:0000313" key="3">
    <source>
        <dbReference type="Proteomes" id="UP000289734"/>
    </source>
</evidence>
<proteinExistence type="predicted"/>
<dbReference type="AlphaFoldDB" id="A0A4Q1L003"/>
<dbReference type="OrthoDB" id="1098070at2"/>
<dbReference type="EMBL" id="SBKQ01000001">
    <property type="protein sequence ID" value="RXR35475.1"/>
    <property type="molecule type" value="Genomic_DNA"/>
</dbReference>
<accession>A0A4Q1L003</accession>
<sequence>MRKVIISNRAKSNATRIFEYLEAKWSVRIKEEFADKLAKTIDTIRDNPESFPKSGINKNQYRCVVSKQTTLYYRFNSKEIRVLALFDTRMNPEKIKKIK</sequence>
<organism evidence="2 3">
    <name type="scientific">Flavobacterium piscinae</name>
    <dbReference type="NCBI Taxonomy" id="2506424"/>
    <lineage>
        <taxon>Bacteria</taxon>
        <taxon>Pseudomonadati</taxon>
        <taxon>Bacteroidota</taxon>
        <taxon>Flavobacteriia</taxon>
        <taxon>Flavobacteriales</taxon>
        <taxon>Flavobacteriaceae</taxon>
        <taxon>Flavobacterium</taxon>
    </lineage>
</organism>
<evidence type="ECO:0000256" key="1">
    <source>
        <dbReference type="ARBA" id="ARBA00022649"/>
    </source>
</evidence>
<keyword evidence="1" id="KW-1277">Toxin-antitoxin system</keyword>
<evidence type="ECO:0000313" key="2">
    <source>
        <dbReference type="EMBL" id="RXR35475.1"/>
    </source>
</evidence>
<dbReference type="InterPro" id="IPR007712">
    <property type="entry name" value="RelE/ParE_toxin"/>
</dbReference>
<gene>
    <name evidence="2" type="ORF">EQG68_00845</name>
</gene>